<dbReference type="GO" id="GO:0044550">
    <property type="term" value="P:secondary metabolite biosynthetic process"/>
    <property type="evidence" value="ECO:0007669"/>
    <property type="project" value="TreeGrafter"/>
</dbReference>
<dbReference type="GO" id="GO:0031177">
    <property type="term" value="F:phosphopantetheine binding"/>
    <property type="evidence" value="ECO:0007669"/>
    <property type="project" value="TreeGrafter"/>
</dbReference>
<dbReference type="AlphaFoldDB" id="C0J6I3"/>
<dbReference type="Gene3D" id="1.10.1200.10">
    <property type="entry name" value="ACP-like"/>
    <property type="match status" value="1"/>
</dbReference>
<accession>C0J6I3</accession>
<dbReference type="GO" id="GO:0016874">
    <property type="term" value="F:ligase activity"/>
    <property type="evidence" value="ECO:0007669"/>
    <property type="project" value="UniProtKB-KW"/>
</dbReference>
<protein>
    <submittedName>
        <fullName evidence="7">Putative nonribosomal peptide synthetase</fullName>
    </submittedName>
</protein>
<keyword evidence="3" id="KW-0597">Phosphoprotein</keyword>
<dbReference type="PROSITE" id="PS50075">
    <property type="entry name" value="CARRIER"/>
    <property type="match status" value="1"/>
</dbReference>
<organism evidence="7">
    <name type="scientific">Dyplolabia afzelii</name>
    <dbReference type="NCBI Taxonomy" id="297880"/>
    <lineage>
        <taxon>Eukaryota</taxon>
        <taxon>Fungi</taxon>
        <taxon>Dikarya</taxon>
        <taxon>Ascomycota</taxon>
        <taxon>Pezizomycotina</taxon>
        <taxon>Lecanoromycetes</taxon>
        <taxon>OSLEUM clade</taxon>
        <taxon>Ostropomycetidae</taxon>
        <taxon>Ostropales</taxon>
        <taxon>Graphidaceae</taxon>
        <taxon>Fissurinoideae</taxon>
        <taxon>Dyplolabia</taxon>
    </lineage>
</organism>
<dbReference type="PANTHER" id="PTHR45527:SF1">
    <property type="entry name" value="FATTY ACID SYNTHASE"/>
    <property type="match status" value="1"/>
</dbReference>
<dbReference type="InterPro" id="IPR009081">
    <property type="entry name" value="PP-bd_ACP"/>
</dbReference>
<reference evidence="7" key="1">
    <citation type="journal article" date="2009" name="Appl. Environ. Microbiol.">
        <title>Insect-specific polyketide synthases (PKSs), potential PKS-nonribosomal peptide synthetase hybrids, and novel PKS clades in tropical fungi.</title>
        <authorList>
            <person name="Amnuaykanjanasin A."/>
            <person name="Phonghanpot S."/>
            <person name="Sengpanich N."/>
            <person name="Cheevadhanarak S."/>
            <person name="Tanticharoen M."/>
        </authorList>
    </citation>
    <scope>NUCLEOTIDE SEQUENCE</scope>
    <source>
        <strain evidence="7">BCC12103</strain>
    </source>
</reference>
<dbReference type="Pfam" id="PF00550">
    <property type="entry name" value="PP-binding"/>
    <property type="match status" value="1"/>
</dbReference>
<dbReference type="SUPFAM" id="SSF56801">
    <property type="entry name" value="Acetyl-CoA synthetase-like"/>
    <property type="match status" value="1"/>
</dbReference>
<dbReference type="InterPro" id="IPR036736">
    <property type="entry name" value="ACP-like_sf"/>
</dbReference>
<evidence type="ECO:0000259" key="6">
    <source>
        <dbReference type="PROSITE" id="PS50075"/>
    </source>
</evidence>
<sequence length="292" mass="32264">GMGRGRSDDQIKIRGQRIELGEVSECIKKSSPAEIDVATLVLQHPKRRNPQLVSFVAPVAERSQRYGANPVWTKSSSSTIVNARAACRDRLPAYMVPDFLVPTSVIPLVLTSGEADVKLLKQMFSSLSPSELLYVASATVEGSSPSRDVTNEEIIVKEILQQILQVDETLVTHDTNLFELGLDSLTAITFSVKLKKAGFECNLQDVLLAPTIEKLALLPRTGRKRAAHNAKEHGYSKSLEDFEHRARAAQTSDLSKVGAIRPCLPLQEGFGCEKLERSERNRLCQPHFFLNS</sequence>
<dbReference type="GO" id="GO:0005737">
    <property type="term" value="C:cytoplasm"/>
    <property type="evidence" value="ECO:0007669"/>
    <property type="project" value="TreeGrafter"/>
</dbReference>
<name>C0J6I3_9LECA</name>
<keyword evidence="4" id="KW-0436">Ligase</keyword>
<dbReference type="InterPro" id="IPR045851">
    <property type="entry name" value="AMP-bd_C_sf"/>
</dbReference>
<evidence type="ECO:0000256" key="5">
    <source>
        <dbReference type="ARBA" id="ARBA00029454"/>
    </source>
</evidence>
<evidence type="ECO:0000256" key="4">
    <source>
        <dbReference type="ARBA" id="ARBA00022598"/>
    </source>
</evidence>
<feature type="domain" description="Carrier" evidence="6">
    <location>
        <begin position="150"/>
        <end position="223"/>
    </location>
</feature>
<evidence type="ECO:0000313" key="7">
    <source>
        <dbReference type="EMBL" id="ACN43260.1"/>
    </source>
</evidence>
<evidence type="ECO:0000256" key="3">
    <source>
        <dbReference type="ARBA" id="ARBA00022553"/>
    </source>
</evidence>
<dbReference type="SUPFAM" id="SSF47336">
    <property type="entry name" value="ACP-like"/>
    <property type="match status" value="1"/>
</dbReference>
<comment type="similarity">
    <text evidence="5">Belongs to the NRP synthetase family.</text>
</comment>
<keyword evidence="2" id="KW-0596">Phosphopantetheine</keyword>
<dbReference type="EMBL" id="EU862503">
    <property type="protein sequence ID" value="ACN43260.1"/>
    <property type="molecule type" value="Genomic_DNA"/>
</dbReference>
<dbReference type="FunFam" id="3.30.300.30:FF:000033">
    <property type="entry name" value="Nonribosomal siderophore peptide synthase SidC"/>
    <property type="match status" value="1"/>
</dbReference>
<feature type="non-terminal residue" evidence="7">
    <location>
        <position position="1"/>
    </location>
</feature>
<evidence type="ECO:0000256" key="2">
    <source>
        <dbReference type="ARBA" id="ARBA00022450"/>
    </source>
</evidence>
<evidence type="ECO:0000256" key="1">
    <source>
        <dbReference type="ARBA" id="ARBA00004924"/>
    </source>
</evidence>
<comment type="pathway">
    <text evidence="1">Siderophore biosynthesis.</text>
</comment>
<dbReference type="GO" id="GO:0043041">
    <property type="term" value="P:amino acid activation for nonribosomal peptide biosynthetic process"/>
    <property type="evidence" value="ECO:0007669"/>
    <property type="project" value="TreeGrafter"/>
</dbReference>
<dbReference type="PANTHER" id="PTHR45527">
    <property type="entry name" value="NONRIBOSOMAL PEPTIDE SYNTHETASE"/>
    <property type="match status" value="1"/>
</dbReference>
<proteinExistence type="inferred from homology"/>
<dbReference type="Gene3D" id="3.30.300.30">
    <property type="match status" value="1"/>
</dbReference>